<evidence type="ECO:0000313" key="2">
    <source>
        <dbReference type="Proteomes" id="UP000717696"/>
    </source>
</evidence>
<dbReference type="Proteomes" id="UP000717696">
    <property type="component" value="Unassembled WGS sequence"/>
</dbReference>
<evidence type="ECO:0000313" key="1">
    <source>
        <dbReference type="EMBL" id="KAH7158062.1"/>
    </source>
</evidence>
<dbReference type="EMBL" id="JAGMUU010000003">
    <property type="protein sequence ID" value="KAH7158062.1"/>
    <property type="molecule type" value="Genomic_DNA"/>
</dbReference>
<name>A0A9P9FCX3_9HYPO</name>
<gene>
    <name evidence="1" type="ORF">B0J13DRAFT_187727</name>
</gene>
<keyword evidence="2" id="KW-1185">Reference proteome</keyword>
<comment type="caution">
    <text evidence="1">The sequence shown here is derived from an EMBL/GenBank/DDBJ whole genome shotgun (WGS) entry which is preliminary data.</text>
</comment>
<protein>
    <submittedName>
        <fullName evidence="1">Uncharacterized protein</fullName>
    </submittedName>
</protein>
<sequence>MTLLRMASTRTGLTAFRFNPWPAVRYLTNAGCLRFPRQLLLYEVCSLVPRLVSAFTTISHCCTRPIEAQALDKGADWSLPGSSLPVAGPMLCGKIHPGHPLMSSSLFNVRSHLHSPHQVGKRVGFGRWMPGSGTNVLLVVGHKEKVVRQRTA</sequence>
<organism evidence="1 2">
    <name type="scientific">Dactylonectria estremocensis</name>
    <dbReference type="NCBI Taxonomy" id="1079267"/>
    <lineage>
        <taxon>Eukaryota</taxon>
        <taxon>Fungi</taxon>
        <taxon>Dikarya</taxon>
        <taxon>Ascomycota</taxon>
        <taxon>Pezizomycotina</taxon>
        <taxon>Sordariomycetes</taxon>
        <taxon>Hypocreomycetidae</taxon>
        <taxon>Hypocreales</taxon>
        <taxon>Nectriaceae</taxon>
        <taxon>Dactylonectria</taxon>
    </lineage>
</organism>
<reference evidence="1" key="1">
    <citation type="journal article" date="2021" name="Nat. Commun.">
        <title>Genetic determinants of endophytism in the Arabidopsis root mycobiome.</title>
        <authorList>
            <person name="Mesny F."/>
            <person name="Miyauchi S."/>
            <person name="Thiergart T."/>
            <person name="Pickel B."/>
            <person name="Atanasova L."/>
            <person name="Karlsson M."/>
            <person name="Huettel B."/>
            <person name="Barry K.W."/>
            <person name="Haridas S."/>
            <person name="Chen C."/>
            <person name="Bauer D."/>
            <person name="Andreopoulos W."/>
            <person name="Pangilinan J."/>
            <person name="LaButti K."/>
            <person name="Riley R."/>
            <person name="Lipzen A."/>
            <person name="Clum A."/>
            <person name="Drula E."/>
            <person name="Henrissat B."/>
            <person name="Kohler A."/>
            <person name="Grigoriev I.V."/>
            <person name="Martin F.M."/>
            <person name="Hacquard S."/>
        </authorList>
    </citation>
    <scope>NUCLEOTIDE SEQUENCE</scope>
    <source>
        <strain evidence="1">MPI-CAGE-AT-0021</strain>
    </source>
</reference>
<accession>A0A9P9FCX3</accession>
<dbReference type="AlphaFoldDB" id="A0A9P9FCX3"/>
<proteinExistence type="predicted"/>